<evidence type="ECO:0000313" key="2">
    <source>
        <dbReference type="EMBL" id="THU83278.1"/>
    </source>
</evidence>
<reference evidence="2 3" key="1">
    <citation type="journal article" date="2019" name="Nat. Ecol. Evol.">
        <title>Megaphylogeny resolves global patterns of mushroom evolution.</title>
        <authorList>
            <person name="Varga T."/>
            <person name="Krizsan K."/>
            <person name="Foldi C."/>
            <person name="Dima B."/>
            <person name="Sanchez-Garcia M."/>
            <person name="Sanchez-Ramirez S."/>
            <person name="Szollosi G.J."/>
            <person name="Szarkandi J.G."/>
            <person name="Papp V."/>
            <person name="Albert L."/>
            <person name="Andreopoulos W."/>
            <person name="Angelini C."/>
            <person name="Antonin V."/>
            <person name="Barry K.W."/>
            <person name="Bougher N.L."/>
            <person name="Buchanan P."/>
            <person name="Buyck B."/>
            <person name="Bense V."/>
            <person name="Catcheside P."/>
            <person name="Chovatia M."/>
            <person name="Cooper J."/>
            <person name="Damon W."/>
            <person name="Desjardin D."/>
            <person name="Finy P."/>
            <person name="Geml J."/>
            <person name="Haridas S."/>
            <person name="Hughes K."/>
            <person name="Justo A."/>
            <person name="Karasinski D."/>
            <person name="Kautmanova I."/>
            <person name="Kiss B."/>
            <person name="Kocsube S."/>
            <person name="Kotiranta H."/>
            <person name="LaButti K.M."/>
            <person name="Lechner B.E."/>
            <person name="Liimatainen K."/>
            <person name="Lipzen A."/>
            <person name="Lukacs Z."/>
            <person name="Mihaltcheva S."/>
            <person name="Morgado L.N."/>
            <person name="Niskanen T."/>
            <person name="Noordeloos M.E."/>
            <person name="Ohm R.A."/>
            <person name="Ortiz-Santana B."/>
            <person name="Ovrebo C."/>
            <person name="Racz N."/>
            <person name="Riley R."/>
            <person name="Savchenko A."/>
            <person name="Shiryaev A."/>
            <person name="Soop K."/>
            <person name="Spirin V."/>
            <person name="Szebenyi C."/>
            <person name="Tomsovsky M."/>
            <person name="Tulloss R.E."/>
            <person name="Uehling J."/>
            <person name="Grigoriev I.V."/>
            <person name="Vagvolgyi C."/>
            <person name="Papp T."/>
            <person name="Martin F.M."/>
            <person name="Miettinen O."/>
            <person name="Hibbett D.S."/>
            <person name="Nagy L.G."/>
        </authorList>
    </citation>
    <scope>NUCLEOTIDE SEQUENCE [LARGE SCALE GENOMIC DNA]</scope>
    <source>
        <strain evidence="2 3">CBS 962.96</strain>
    </source>
</reference>
<dbReference type="CDD" id="cd00161">
    <property type="entry name" value="beta-trefoil_Ricin-like"/>
    <property type="match status" value="1"/>
</dbReference>
<dbReference type="AlphaFoldDB" id="A0A4S8L5E4"/>
<accession>A0A4S8L5E4</accession>
<dbReference type="OrthoDB" id="2977203at2759"/>
<gene>
    <name evidence="2" type="ORF">K435DRAFT_807634</name>
</gene>
<dbReference type="Gene3D" id="2.80.10.50">
    <property type="match status" value="1"/>
</dbReference>
<organism evidence="2 3">
    <name type="scientific">Dendrothele bispora (strain CBS 962.96)</name>
    <dbReference type="NCBI Taxonomy" id="1314807"/>
    <lineage>
        <taxon>Eukaryota</taxon>
        <taxon>Fungi</taxon>
        <taxon>Dikarya</taxon>
        <taxon>Basidiomycota</taxon>
        <taxon>Agaricomycotina</taxon>
        <taxon>Agaricomycetes</taxon>
        <taxon>Agaricomycetidae</taxon>
        <taxon>Agaricales</taxon>
        <taxon>Agaricales incertae sedis</taxon>
        <taxon>Dendrothele</taxon>
    </lineage>
</organism>
<dbReference type="EMBL" id="ML179673">
    <property type="protein sequence ID" value="THU83278.1"/>
    <property type="molecule type" value="Genomic_DNA"/>
</dbReference>
<name>A0A4S8L5E4_DENBC</name>
<sequence>MVNLLSLAAATAAASISILDHTQLYAVDLANTGCKDYTPVGQFQFHRTTAEGWNLHAVAPGQFQIENIACGNLLTYAGSVTGTVPERSQLVDIAGSNTVWNITSTNATNPTGPFRFIESVSGRVWNGWANDPIDNTSSPITMERNRAADSRQLFYFTQLLLPSFSYDSFCLM</sequence>
<keyword evidence="3" id="KW-1185">Reference proteome</keyword>
<evidence type="ECO:0000256" key="1">
    <source>
        <dbReference type="SAM" id="SignalP"/>
    </source>
</evidence>
<feature type="chain" id="PRO_5020555601" description="Ricin B lectin domain-containing protein" evidence="1">
    <location>
        <begin position="16"/>
        <end position="172"/>
    </location>
</feature>
<keyword evidence="1" id="KW-0732">Signal</keyword>
<protein>
    <recommendedName>
        <fullName evidence="4">Ricin B lectin domain-containing protein</fullName>
    </recommendedName>
</protein>
<proteinExistence type="predicted"/>
<evidence type="ECO:0000313" key="3">
    <source>
        <dbReference type="Proteomes" id="UP000297245"/>
    </source>
</evidence>
<feature type="signal peptide" evidence="1">
    <location>
        <begin position="1"/>
        <end position="15"/>
    </location>
</feature>
<dbReference type="Proteomes" id="UP000297245">
    <property type="component" value="Unassembled WGS sequence"/>
</dbReference>
<evidence type="ECO:0008006" key="4">
    <source>
        <dbReference type="Google" id="ProtNLM"/>
    </source>
</evidence>